<keyword evidence="2" id="KW-1185">Reference proteome</keyword>
<proteinExistence type="predicted"/>
<dbReference type="Proteomes" id="UP001140091">
    <property type="component" value="Unassembled WGS sequence"/>
</dbReference>
<accession>A0A9W8MLR9</accession>
<protein>
    <submittedName>
        <fullName evidence="1">Uncharacterized protein</fullName>
    </submittedName>
</protein>
<evidence type="ECO:0000313" key="1">
    <source>
        <dbReference type="EMBL" id="KAJ2936695.1"/>
    </source>
</evidence>
<dbReference type="OrthoDB" id="3223501at2759"/>
<dbReference type="EMBL" id="JANBPK010000027">
    <property type="protein sequence ID" value="KAJ2936695.1"/>
    <property type="molecule type" value="Genomic_DNA"/>
</dbReference>
<evidence type="ECO:0000313" key="2">
    <source>
        <dbReference type="Proteomes" id="UP001140091"/>
    </source>
</evidence>
<dbReference type="AlphaFoldDB" id="A0A9W8MLR9"/>
<organism evidence="1 2">
    <name type="scientific">Candolleomyces eurysporus</name>
    <dbReference type="NCBI Taxonomy" id="2828524"/>
    <lineage>
        <taxon>Eukaryota</taxon>
        <taxon>Fungi</taxon>
        <taxon>Dikarya</taxon>
        <taxon>Basidiomycota</taxon>
        <taxon>Agaricomycotina</taxon>
        <taxon>Agaricomycetes</taxon>
        <taxon>Agaricomycetidae</taxon>
        <taxon>Agaricales</taxon>
        <taxon>Agaricineae</taxon>
        <taxon>Psathyrellaceae</taxon>
        <taxon>Candolleomyces</taxon>
    </lineage>
</organism>
<name>A0A9W8MLR9_9AGAR</name>
<comment type="caution">
    <text evidence="1">The sequence shown here is derived from an EMBL/GenBank/DDBJ whole genome shotgun (WGS) entry which is preliminary data.</text>
</comment>
<feature type="non-terminal residue" evidence="1">
    <location>
        <position position="52"/>
    </location>
</feature>
<sequence length="52" mass="6038">MKLCQSLRPKDFDPKALDKELTSMVLIRTLPDKYSHFISSLLLMDKLNKDTV</sequence>
<gene>
    <name evidence="1" type="ORF">H1R20_g405</name>
</gene>
<reference evidence="1" key="1">
    <citation type="submission" date="2022-06" db="EMBL/GenBank/DDBJ databases">
        <title>Genome Sequence of Candolleomyces eurysporus.</title>
        <authorList>
            <person name="Buettner E."/>
        </authorList>
    </citation>
    <scope>NUCLEOTIDE SEQUENCE</scope>
    <source>
        <strain evidence="1">VTCC 930004</strain>
    </source>
</reference>